<gene>
    <name evidence="4" type="ORF">EJB05_05981</name>
</gene>
<dbReference type="SUPFAM" id="SSF81383">
    <property type="entry name" value="F-box domain"/>
    <property type="match status" value="1"/>
</dbReference>
<feature type="non-terminal residue" evidence="4">
    <location>
        <position position="1"/>
    </location>
</feature>
<feature type="domain" description="F-box" evidence="2">
    <location>
        <begin position="84"/>
        <end position="124"/>
    </location>
</feature>
<evidence type="ECO:0000256" key="1">
    <source>
        <dbReference type="SAM" id="MobiDB-lite"/>
    </source>
</evidence>
<dbReference type="SUPFAM" id="SSF101148">
    <property type="entry name" value="Plant invertase/pectin methylesterase inhibitor"/>
    <property type="match status" value="1"/>
</dbReference>
<dbReference type="Pfam" id="PF00646">
    <property type="entry name" value="F-box"/>
    <property type="match status" value="1"/>
</dbReference>
<dbReference type="PANTHER" id="PTHR35546:SF105">
    <property type="entry name" value="OS05G0139200 PROTEIN"/>
    <property type="match status" value="1"/>
</dbReference>
<accession>A0A5J9WCJ0</accession>
<proteinExistence type="predicted"/>
<keyword evidence="5" id="KW-1185">Reference proteome</keyword>
<dbReference type="AlphaFoldDB" id="A0A5J9WCJ0"/>
<dbReference type="InterPro" id="IPR055290">
    <property type="entry name" value="At3g26010-like"/>
</dbReference>
<dbReference type="Gene3D" id="1.20.1280.50">
    <property type="match status" value="1"/>
</dbReference>
<evidence type="ECO:0000313" key="4">
    <source>
        <dbReference type="EMBL" id="TVU46442.1"/>
    </source>
</evidence>
<dbReference type="Pfam" id="PF04043">
    <property type="entry name" value="PMEI"/>
    <property type="match status" value="1"/>
</dbReference>
<dbReference type="CDD" id="cd15798">
    <property type="entry name" value="PMEI-like_3"/>
    <property type="match status" value="1"/>
</dbReference>
<dbReference type="SMART" id="SM00856">
    <property type="entry name" value="PMEI"/>
    <property type="match status" value="1"/>
</dbReference>
<name>A0A5J9WCJ0_9POAL</name>
<dbReference type="InterPro" id="IPR006501">
    <property type="entry name" value="Pectinesterase_inhib_dom"/>
</dbReference>
<dbReference type="SMART" id="SM00256">
    <property type="entry name" value="FBOX"/>
    <property type="match status" value="1"/>
</dbReference>
<comment type="caution">
    <text evidence="4">The sequence shown here is derived from an EMBL/GenBank/DDBJ whole genome shotgun (WGS) entry which is preliminary data.</text>
</comment>
<dbReference type="Proteomes" id="UP000324897">
    <property type="component" value="Chromosome 5"/>
</dbReference>
<dbReference type="CDD" id="cd22157">
    <property type="entry name" value="F-box_AtFBW1-like"/>
    <property type="match status" value="1"/>
</dbReference>
<protein>
    <recommendedName>
        <fullName evidence="6">F-box domain-containing protein</fullName>
    </recommendedName>
</protein>
<feature type="domain" description="Pectinesterase inhibitor" evidence="3">
    <location>
        <begin position="524"/>
        <end position="684"/>
    </location>
</feature>
<dbReference type="SUPFAM" id="SSF69304">
    <property type="entry name" value="Tricorn protease N-terminal domain"/>
    <property type="match status" value="1"/>
</dbReference>
<feature type="region of interest" description="Disordered" evidence="1">
    <location>
        <begin position="1"/>
        <end position="80"/>
    </location>
</feature>
<reference evidence="4 5" key="1">
    <citation type="journal article" date="2019" name="Sci. Rep.">
        <title>A high-quality genome of Eragrostis curvula grass provides insights into Poaceae evolution and supports new strategies to enhance forage quality.</title>
        <authorList>
            <person name="Carballo J."/>
            <person name="Santos B.A.C.M."/>
            <person name="Zappacosta D."/>
            <person name="Garbus I."/>
            <person name="Selva J.P."/>
            <person name="Gallo C.A."/>
            <person name="Diaz A."/>
            <person name="Albertini E."/>
            <person name="Caccamo M."/>
            <person name="Echenique V."/>
        </authorList>
    </citation>
    <scope>NUCLEOTIDE SEQUENCE [LARGE SCALE GENOMIC DNA]</scope>
    <source>
        <strain evidence="5">cv. Victoria</strain>
        <tissue evidence="4">Leaf</tissue>
    </source>
</reference>
<dbReference type="Gramene" id="TVU46442">
    <property type="protein sequence ID" value="TVU46442"/>
    <property type="gene ID" value="EJB05_05981"/>
</dbReference>
<evidence type="ECO:0000313" key="5">
    <source>
        <dbReference type="Proteomes" id="UP000324897"/>
    </source>
</evidence>
<evidence type="ECO:0000259" key="3">
    <source>
        <dbReference type="SMART" id="SM00856"/>
    </source>
</evidence>
<dbReference type="InterPro" id="IPR036047">
    <property type="entry name" value="F-box-like_dom_sf"/>
</dbReference>
<sequence>MYRPSGPHSVLGMKPSPPPSQRPLRFDSAAASVLPSQRLHRRRTPPDSKAKIPKASSTCRLISSPPGLHKMEEPPGKRNPAASFTDHVLVNILSRLPVRSICRFKCVSRSWRNLISHPEHRKKLPQTLTGFFYKSLNWERFPIKAHHFTNVTGKGRPFIFPSFSFLPVPSRDVVLLDSCNGLLLCRCFQPGPRNADGLRPFHYVVCNPATEKWVMLPDGSWVNGQARIAWVEIYSSKTRSWNIGECGWIDEVLCDSRRKVFLNGFVHKVTLLDAIVAVDMEGKTWRTIPTPPSNEVGFIHRDQGHLCFINVDSDDAFKLSIWTLEDYVTDKWILKHTVSTVRLFSGKKIRFELDYEVIAIHPEGNIIFFISGWNKTLMAYVMDRREVRVIRDLGHDCSTPYLPYVLVKSPHAFAGITATGILTIAIMLRAMRPTFALNTLTRASLEYVASFGPQLVLAAENSGWEAREKESKRENTMQLVLAFFLAAAAAWQPVVASTLPTMPPVSPTLPAPYPSAPAPTGGKPEDEFVRSCCAHTLYPRLCRAGLAPYAASVRSSHARLALASANLTLAALNSLAGRIPSASNSSSSSSSLGSGLSDCAEAVAAAADLTAHAAERLDGVERAVGPEVLWRVDDAQTWLSAAMTYEDTCADGLRPGKSAPAPVRAELRARVRLAKQYTSIALALVNMLVHNP</sequence>
<dbReference type="GO" id="GO:0004857">
    <property type="term" value="F:enzyme inhibitor activity"/>
    <property type="evidence" value="ECO:0007669"/>
    <property type="project" value="InterPro"/>
</dbReference>
<evidence type="ECO:0008006" key="6">
    <source>
        <dbReference type="Google" id="ProtNLM"/>
    </source>
</evidence>
<dbReference type="PANTHER" id="PTHR35546">
    <property type="entry name" value="F-BOX PROTEIN INTERACTION DOMAIN PROTEIN-RELATED"/>
    <property type="match status" value="1"/>
</dbReference>
<dbReference type="InterPro" id="IPR001810">
    <property type="entry name" value="F-box_dom"/>
</dbReference>
<dbReference type="OrthoDB" id="605328at2759"/>
<evidence type="ECO:0000259" key="2">
    <source>
        <dbReference type="SMART" id="SM00256"/>
    </source>
</evidence>
<dbReference type="Gene3D" id="1.20.140.40">
    <property type="entry name" value="Invertase/pectin methylesterase inhibitor family protein"/>
    <property type="match status" value="1"/>
</dbReference>
<dbReference type="InterPro" id="IPR035513">
    <property type="entry name" value="Invertase/methylesterase_inhib"/>
</dbReference>
<dbReference type="NCBIfam" id="TIGR01614">
    <property type="entry name" value="PME_inhib"/>
    <property type="match status" value="1"/>
</dbReference>
<dbReference type="EMBL" id="RWGY01000004">
    <property type="protein sequence ID" value="TVU46442.1"/>
    <property type="molecule type" value="Genomic_DNA"/>
</dbReference>
<organism evidence="4 5">
    <name type="scientific">Eragrostis curvula</name>
    <name type="common">weeping love grass</name>
    <dbReference type="NCBI Taxonomy" id="38414"/>
    <lineage>
        <taxon>Eukaryota</taxon>
        <taxon>Viridiplantae</taxon>
        <taxon>Streptophyta</taxon>
        <taxon>Embryophyta</taxon>
        <taxon>Tracheophyta</taxon>
        <taxon>Spermatophyta</taxon>
        <taxon>Magnoliopsida</taxon>
        <taxon>Liliopsida</taxon>
        <taxon>Poales</taxon>
        <taxon>Poaceae</taxon>
        <taxon>PACMAD clade</taxon>
        <taxon>Chloridoideae</taxon>
        <taxon>Eragrostideae</taxon>
        <taxon>Eragrostidinae</taxon>
        <taxon>Eragrostis</taxon>
    </lineage>
</organism>